<dbReference type="Proteomes" id="UP001163550">
    <property type="component" value="Chromosome"/>
</dbReference>
<dbReference type="EMBL" id="VSLA01000028">
    <property type="protein sequence ID" value="TYC83877.1"/>
    <property type="molecule type" value="Genomic_DNA"/>
</dbReference>
<dbReference type="RefSeq" id="WP_070370429.1">
    <property type="nucleotide sequence ID" value="NZ_CABIIK010000032.1"/>
</dbReference>
<dbReference type="InterPro" id="IPR022453">
    <property type="entry name" value="Znf_MqsA-type"/>
</dbReference>
<reference evidence="1 4" key="1">
    <citation type="submission" date="2015-09" db="EMBL/GenBank/DDBJ databases">
        <title>Genome sequence of Acetobacterium wieringae DSM 1911.</title>
        <authorList>
            <person name="Poehlein A."/>
            <person name="Bengelsdorf F.R."/>
            <person name="Schiel-Bengelsdorf B."/>
            <person name="Duerre P."/>
            <person name="Daniel R."/>
        </authorList>
    </citation>
    <scope>NUCLEOTIDE SEQUENCE [LARGE SCALE GENOMIC DNA]</scope>
    <source>
        <strain evidence="1 4">DSM 1911</strain>
    </source>
</reference>
<dbReference type="Proteomes" id="UP000322619">
    <property type="component" value="Unassembled WGS sequence"/>
</dbReference>
<name>A0A1F2PJ38_9FIRM</name>
<dbReference type="Proteomes" id="UP000176244">
    <property type="component" value="Unassembled WGS sequence"/>
</dbReference>
<dbReference type="NCBIfam" id="TIGR03831">
    <property type="entry name" value="YgiT_finger"/>
    <property type="match status" value="1"/>
</dbReference>
<gene>
    <name evidence="1" type="ORF">ACWI_10870</name>
    <name evidence="2" type="ORF">FXB42_14610</name>
    <name evidence="3" type="ORF">LNN31_15805</name>
</gene>
<organism evidence="1 4">
    <name type="scientific">Acetobacterium wieringae</name>
    <dbReference type="NCBI Taxonomy" id="52694"/>
    <lineage>
        <taxon>Bacteria</taxon>
        <taxon>Bacillati</taxon>
        <taxon>Bacillota</taxon>
        <taxon>Clostridia</taxon>
        <taxon>Eubacteriales</taxon>
        <taxon>Eubacteriaceae</taxon>
        <taxon>Acetobacterium</taxon>
    </lineage>
</organism>
<proteinExistence type="predicted"/>
<sequence>MKCLTCKNGTMETATTTYFANLKNCIIIIKNVPCYKCDQCGEEYFSSSVAEKLDILVDKAEALASELTIMEYDKTA</sequence>
<accession>A0A1F2PJ38</accession>
<dbReference type="Gene3D" id="3.10.20.860">
    <property type="match status" value="1"/>
</dbReference>
<dbReference type="EMBL" id="CP087994">
    <property type="protein sequence ID" value="UYO62232.1"/>
    <property type="molecule type" value="Genomic_DNA"/>
</dbReference>
<evidence type="ECO:0000313" key="2">
    <source>
        <dbReference type="EMBL" id="TYC83877.1"/>
    </source>
</evidence>
<reference evidence="3" key="3">
    <citation type="submission" date="2021-11" db="EMBL/GenBank/DDBJ databases">
        <title>Isoprene-degrading acetogen.</title>
        <authorList>
            <person name="Yang Y."/>
            <person name="Jin H."/>
            <person name="Yan J."/>
        </authorList>
    </citation>
    <scope>NUCLEOTIDE SEQUENCE</scope>
    <source>
        <strain evidence="3">Berkeley</strain>
    </source>
</reference>
<dbReference type="OrthoDB" id="9812340at2"/>
<evidence type="ECO:0000313" key="5">
    <source>
        <dbReference type="Proteomes" id="UP000322619"/>
    </source>
</evidence>
<evidence type="ECO:0000313" key="3">
    <source>
        <dbReference type="EMBL" id="UYO62232.1"/>
    </source>
</evidence>
<keyword evidence="6" id="KW-1185">Reference proteome</keyword>
<evidence type="ECO:0000313" key="6">
    <source>
        <dbReference type="Proteomes" id="UP001163550"/>
    </source>
</evidence>
<protein>
    <submittedName>
        <fullName evidence="2">Type II toxin-antitoxin system MqsA family antitoxin</fullName>
    </submittedName>
</protein>
<reference evidence="2 5" key="2">
    <citation type="submission" date="2019-08" db="EMBL/GenBank/DDBJ databases">
        <title>Isolation and enrichment of carboxydotrophic bacteria from anaerobic sludge for the production of bio-based chemicals from syngas.</title>
        <authorList>
            <person name="Antares A.L."/>
            <person name="Moreira J."/>
            <person name="Diender M."/>
            <person name="Parshina S.N."/>
            <person name="Stams A.J.M."/>
            <person name="Alves M."/>
            <person name="Alves J.I."/>
            <person name="Sousa D.Z."/>
        </authorList>
    </citation>
    <scope>NUCLEOTIDE SEQUENCE [LARGE SCALE GENOMIC DNA]</scope>
    <source>
        <strain evidence="2 5">JM</strain>
    </source>
</reference>
<evidence type="ECO:0000313" key="1">
    <source>
        <dbReference type="EMBL" id="OFV71359.1"/>
    </source>
</evidence>
<dbReference type="CDD" id="cd12870">
    <property type="entry name" value="MqsA"/>
    <property type="match status" value="1"/>
</dbReference>
<evidence type="ECO:0000313" key="4">
    <source>
        <dbReference type="Proteomes" id="UP000176244"/>
    </source>
</evidence>
<dbReference type="EMBL" id="LKEU01000023">
    <property type="protein sequence ID" value="OFV71359.1"/>
    <property type="molecule type" value="Genomic_DNA"/>
</dbReference>
<dbReference type="AlphaFoldDB" id="A0A1F2PJ38"/>
<dbReference type="STRING" id="52694.ACWI_10870"/>